<sequence>MLYEHEATKKILVASFEGNIYTESLGDLAYQNNPQFKKFVLDNNLGFKSYALFGKNEITERIAVLIDLVKLVWNDDMFM</sequence>
<dbReference type="Proteomes" id="UP000070505">
    <property type="component" value="Unassembled WGS sequence"/>
</dbReference>
<proteinExistence type="predicted"/>
<dbReference type="PATRIC" id="fig|2702.101.peg.1014"/>
<dbReference type="AlphaFoldDB" id="A0A135Z4E4"/>
<name>A0A135Z4E4_GARVA</name>
<organism evidence="1 2">
    <name type="scientific">Gardnerella vaginalis</name>
    <dbReference type="NCBI Taxonomy" id="2702"/>
    <lineage>
        <taxon>Bacteria</taxon>
        <taxon>Bacillati</taxon>
        <taxon>Actinomycetota</taxon>
        <taxon>Actinomycetes</taxon>
        <taxon>Bifidobacteriales</taxon>
        <taxon>Bifidobacteriaceae</taxon>
        <taxon>Gardnerella</taxon>
    </lineage>
</organism>
<reference evidence="1 2" key="1">
    <citation type="submission" date="2016-02" db="EMBL/GenBank/DDBJ databases">
        <authorList>
            <person name="Wen L."/>
            <person name="He K."/>
            <person name="Yang H."/>
        </authorList>
    </citation>
    <scope>NUCLEOTIDE SEQUENCE [LARGE SCALE GENOMIC DNA]</scope>
    <source>
        <strain evidence="1 2">CMW7778B</strain>
    </source>
</reference>
<dbReference type="EMBL" id="LSRC01000044">
    <property type="protein sequence ID" value="KXI16518.1"/>
    <property type="molecule type" value="Genomic_DNA"/>
</dbReference>
<evidence type="ECO:0000313" key="1">
    <source>
        <dbReference type="EMBL" id="KXI16518.1"/>
    </source>
</evidence>
<evidence type="ECO:0000313" key="2">
    <source>
        <dbReference type="Proteomes" id="UP000070505"/>
    </source>
</evidence>
<comment type="caution">
    <text evidence="1">The sequence shown here is derived from an EMBL/GenBank/DDBJ whole genome shotgun (WGS) entry which is preliminary data.</text>
</comment>
<gene>
    <name evidence="1" type="ORF">HMPREF3230_01026</name>
</gene>
<accession>A0A135Z4E4</accession>
<protein>
    <submittedName>
        <fullName evidence="1">Uncharacterized protein</fullName>
    </submittedName>
</protein>